<proteinExistence type="predicted"/>
<comment type="caution">
    <text evidence="1">The sequence shown here is derived from an EMBL/GenBank/DDBJ whole genome shotgun (WGS) entry which is preliminary data.</text>
</comment>
<name>A0A9N9A4R4_9GLOM</name>
<keyword evidence="2" id="KW-1185">Reference proteome</keyword>
<sequence length="42" mass="4453">MGNPGAVYAIVVYGAKDLAHAMTITDQSNPDADKEEDKDSDV</sequence>
<dbReference type="AlphaFoldDB" id="A0A9N9A4R4"/>
<dbReference type="EMBL" id="CAJVQA010001505">
    <property type="protein sequence ID" value="CAG8516775.1"/>
    <property type="molecule type" value="Genomic_DNA"/>
</dbReference>
<reference evidence="1" key="1">
    <citation type="submission" date="2021-06" db="EMBL/GenBank/DDBJ databases">
        <authorList>
            <person name="Kallberg Y."/>
            <person name="Tangrot J."/>
            <person name="Rosling A."/>
        </authorList>
    </citation>
    <scope>NUCLEOTIDE SEQUENCE</scope>
    <source>
        <strain evidence="1">FL966</strain>
    </source>
</reference>
<dbReference type="Proteomes" id="UP000789759">
    <property type="component" value="Unassembled WGS sequence"/>
</dbReference>
<accession>A0A9N9A4R4</accession>
<feature type="non-terminal residue" evidence="1">
    <location>
        <position position="42"/>
    </location>
</feature>
<protein>
    <submittedName>
        <fullName evidence="1">14481_t:CDS:1</fullName>
    </submittedName>
</protein>
<gene>
    <name evidence="1" type="ORF">CPELLU_LOCUS3187</name>
</gene>
<evidence type="ECO:0000313" key="2">
    <source>
        <dbReference type="Proteomes" id="UP000789759"/>
    </source>
</evidence>
<organism evidence="1 2">
    <name type="scientific">Cetraspora pellucida</name>
    <dbReference type="NCBI Taxonomy" id="1433469"/>
    <lineage>
        <taxon>Eukaryota</taxon>
        <taxon>Fungi</taxon>
        <taxon>Fungi incertae sedis</taxon>
        <taxon>Mucoromycota</taxon>
        <taxon>Glomeromycotina</taxon>
        <taxon>Glomeromycetes</taxon>
        <taxon>Diversisporales</taxon>
        <taxon>Gigasporaceae</taxon>
        <taxon>Cetraspora</taxon>
    </lineage>
</organism>
<evidence type="ECO:0000313" key="1">
    <source>
        <dbReference type="EMBL" id="CAG8516775.1"/>
    </source>
</evidence>